<proteinExistence type="predicted"/>
<keyword evidence="1" id="KW-1133">Transmembrane helix</keyword>
<gene>
    <name evidence="2" type="ORF">ASU33_11515</name>
</gene>
<sequence>MLCPTGAGCILASAASVLPLYQPRLAMRHRYIFGTLCLLLVAFAGLQLNDPDPLLWVTLYLLPAATLAWAAARPLPRWVPAVLALAYLGLSAWWWPTRFDGVTGPMNPGTTIEDAREALGLLICASCLGLAAWLGQHRRSSYSSMLKPQPNA</sequence>
<dbReference type="Proteomes" id="UP000054223">
    <property type="component" value="Unassembled WGS sequence"/>
</dbReference>
<name>A0A9X0HML4_SOLP1</name>
<evidence type="ECO:0000313" key="3">
    <source>
        <dbReference type="Proteomes" id="UP000054223"/>
    </source>
</evidence>
<evidence type="ECO:0000256" key="1">
    <source>
        <dbReference type="SAM" id="Phobius"/>
    </source>
</evidence>
<feature type="transmembrane region" description="Helical" evidence="1">
    <location>
        <begin position="115"/>
        <end position="135"/>
    </location>
</feature>
<reference evidence="2 3" key="1">
    <citation type="submission" date="2015-11" db="EMBL/GenBank/DDBJ databases">
        <title>Solirubrum puertoriconensis gen. nov. an environmental bacteria isolated in Puerto Rico.</title>
        <authorList>
            <person name="Cuebas-Irizarry M.F."/>
            <person name="Montalvo-Rodriguez R."/>
        </authorList>
    </citation>
    <scope>NUCLEOTIDE SEQUENCE [LARGE SCALE GENOMIC DNA]</scope>
    <source>
        <strain evidence="2 3">MC1A</strain>
    </source>
</reference>
<dbReference type="Pfam" id="PF15071">
    <property type="entry name" value="TMEM220"/>
    <property type="match status" value="1"/>
</dbReference>
<dbReference type="InterPro" id="IPR029377">
    <property type="entry name" value="TMEM220"/>
</dbReference>
<feature type="transmembrane region" description="Helical" evidence="1">
    <location>
        <begin position="78"/>
        <end position="95"/>
    </location>
</feature>
<evidence type="ECO:0000313" key="2">
    <source>
        <dbReference type="EMBL" id="KUG08755.1"/>
    </source>
</evidence>
<accession>A0A9X0HML4</accession>
<keyword evidence="1" id="KW-0472">Membrane</keyword>
<protein>
    <submittedName>
        <fullName evidence="2">Uncharacterized protein</fullName>
    </submittedName>
</protein>
<keyword evidence="1" id="KW-0812">Transmembrane</keyword>
<organism evidence="2 3">
    <name type="scientific">Solirubrum puertoriconensis</name>
    <dbReference type="NCBI Taxonomy" id="1751427"/>
    <lineage>
        <taxon>Bacteria</taxon>
        <taxon>Pseudomonadati</taxon>
        <taxon>Bacteroidota</taxon>
        <taxon>Cytophagia</taxon>
        <taxon>Cytophagales</taxon>
    </lineage>
</organism>
<keyword evidence="3" id="KW-1185">Reference proteome</keyword>
<comment type="caution">
    <text evidence="2">The sequence shown here is derived from an EMBL/GenBank/DDBJ whole genome shotgun (WGS) entry which is preliminary data.</text>
</comment>
<feature type="transmembrane region" description="Helical" evidence="1">
    <location>
        <begin position="31"/>
        <end position="48"/>
    </location>
</feature>
<dbReference type="EMBL" id="LNAL01000006">
    <property type="protein sequence ID" value="KUG08755.1"/>
    <property type="molecule type" value="Genomic_DNA"/>
</dbReference>
<feature type="transmembrane region" description="Helical" evidence="1">
    <location>
        <begin position="54"/>
        <end position="71"/>
    </location>
</feature>
<dbReference type="AlphaFoldDB" id="A0A9X0HML4"/>